<feature type="compositionally biased region" description="Polar residues" evidence="1">
    <location>
        <begin position="99"/>
        <end position="112"/>
    </location>
</feature>
<keyword evidence="3" id="KW-1185">Reference proteome</keyword>
<reference evidence="2 3" key="1">
    <citation type="submission" date="2024-01" db="EMBL/GenBank/DDBJ databases">
        <title>A draft genome for a cacao thread blight-causing isolate of Paramarasmius palmivorus.</title>
        <authorList>
            <person name="Baruah I.K."/>
            <person name="Bukari Y."/>
            <person name="Amoako-Attah I."/>
            <person name="Meinhardt L.W."/>
            <person name="Bailey B.A."/>
            <person name="Cohen S.P."/>
        </authorList>
    </citation>
    <scope>NUCLEOTIDE SEQUENCE [LARGE SCALE GENOMIC DNA]</scope>
    <source>
        <strain evidence="2 3">GH-12</strain>
    </source>
</reference>
<dbReference type="EMBL" id="JAYKXP010000017">
    <property type="protein sequence ID" value="KAK7049201.1"/>
    <property type="molecule type" value="Genomic_DNA"/>
</dbReference>
<accession>A0AAW0DGS0</accession>
<feature type="region of interest" description="Disordered" evidence="1">
    <location>
        <begin position="53"/>
        <end position="133"/>
    </location>
</feature>
<sequence length="502" mass="55921">MRLSLYGIPEPLQDLFGVRTTRSGNLYSPYLTTTNACLDRLIYDSITRDCPDPLGSPLTTPPSSPSVSRSPSPEPHISVAGFEPTVAPTPIPEPATATSLPQPISESYASTSRPKRKKRPQDQKHSHSNRAKKRKLRLILLCSNERALSQCSPDPRIFELAVPTKELNPALLPPAASGYVAKSGTLPEAHTYRLEDLVHGGPESFELVKFLPGATRYVPCRETGKIIVIIAPGPHGDPTWGTCCKEAAEVLRSLRPRCRFRPHNNGKSRSRGDISALHYGISVGNGQKKPQVLSDLGVNNRKVMDQIRLHKSFQRIVGFMTSVFLAWAPHLFFYYVQIMGLLLSSDERLYRPFDNSPFACFTVNFGPRTVCLPHRDTKNLAFGWCAICALGEFDYTKGGHLVLWEMKLVIEFPPGAIIFIPSAVCCHFNTAIQDGEERFSFTTYSSGGLFRWVEHGFQLEGAYQKTEQAVRDAQQKDSRWVRGLNLFLTLDELQTGSVKFTT</sequence>
<dbReference type="AlphaFoldDB" id="A0AAW0DGS0"/>
<protein>
    <submittedName>
        <fullName evidence="2">Uncharacterized protein</fullName>
    </submittedName>
</protein>
<gene>
    <name evidence="2" type="ORF">VNI00_005802</name>
</gene>
<name>A0AAW0DGS0_9AGAR</name>
<proteinExistence type="predicted"/>
<comment type="caution">
    <text evidence="2">The sequence shown here is derived from an EMBL/GenBank/DDBJ whole genome shotgun (WGS) entry which is preliminary data.</text>
</comment>
<evidence type="ECO:0000313" key="3">
    <source>
        <dbReference type="Proteomes" id="UP001383192"/>
    </source>
</evidence>
<dbReference type="Proteomes" id="UP001383192">
    <property type="component" value="Unassembled WGS sequence"/>
</dbReference>
<evidence type="ECO:0000313" key="2">
    <source>
        <dbReference type="EMBL" id="KAK7049201.1"/>
    </source>
</evidence>
<organism evidence="2 3">
    <name type="scientific">Paramarasmius palmivorus</name>
    <dbReference type="NCBI Taxonomy" id="297713"/>
    <lineage>
        <taxon>Eukaryota</taxon>
        <taxon>Fungi</taxon>
        <taxon>Dikarya</taxon>
        <taxon>Basidiomycota</taxon>
        <taxon>Agaricomycotina</taxon>
        <taxon>Agaricomycetes</taxon>
        <taxon>Agaricomycetidae</taxon>
        <taxon>Agaricales</taxon>
        <taxon>Marasmiineae</taxon>
        <taxon>Marasmiaceae</taxon>
        <taxon>Paramarasmius</taxon>
    </lineage>
</organism>
<dbReference type="Gene3D" id="3.60.130.30">
    <property type="match status" value="1"/>
</dbReference>
<evidence type="ECO:0000256" key="1">
    <source>
        <dbReference type="SAM" id="MobiDB-lite"/>
    </source>
</evidence>